<gene>
    <name evidence="2" type="ORF">LCGC14_2751400</name>
</gene>
<dbReference type="AlphaFoldDB" id="A0A0F8Z1J1"/>
<accession>A0A0F8Z1J1</accession>
<feature type="compositionally biased region" description="Basic and acidic residues" evidence="1">
    <location>
        <begin position="387"/>
        <end position="416"/>
    </location>
</feature>
<name>A0A0F8Z1J1_9ZZZZ</name>
<comment type="caution">
    <text evidence="2">The sequence shown here is derived from an EMBL/GenBank/DDBJ whole genome shotgun (WGS) entry which is preliminary data.</text>
</comment>
<feature type="compositionally biased region" description="Acidic residues" evidence="1">
    <location>
        <begin position="305"/>
        <end position="329"/>
    </location>
</feature>
<organism evidence="2">
    <name type="scientific">marine sediment metagenome</name>
    <dbReference type="NCBI Taxonomy" id="412755"/>
    <lineage>
        <taxon>unclassified sequences</taxon>
        <taxon>metagenomes</taxon>
        <taxon>ecological metagenomes</taxon>
    </lineage>
</organism>
<dbReference type="EMBL" id="LAZR01050313">
    <property type="protein sequence ID" value="KKK87622.1"/>
    <property type="molecule type" value="Genomic_DNA"/>
</dbReference>
<feature type="region of interest" description="Disordered" evidence="1">
    <location>
        <begin position="297"/>
        <end position="329"/>
    </location>
</feature>
<feature type="region of interest" description="Disordered" evidence="1">
    <location>
        <begin position="381"/>
        <end position="422"/>
    </location>
</feature>
<protein>
    <submittedName>
        <fullName evidence="2">Uncharacterized protein</fullName>
    </submittedName>
</protein>
<reference evidence="2" key="1">
    <citation type="journal article" date="2015" name="Nature">
        <title>Complex archaea that bridge the gap between prokaryotes and eukaryotes.</title>
        <authorList>
            <person name="Spang A."/>
            <person name="Saw J.H."/>
            <person name="Jorgensen S.L."/>
            <person name="Zaremba-Niedzwiedzka K."/>
            <person name="Martijn J."/>
            <person name="Lind A.E."/>
            <person name="van Eijk R."/>
            <person name="Schleper C."/>
            <person name="Guy L."/>
            <person name="Ettema T.J."/>
        </authorList>
    </citation>
    <scope>NUCLEOTIDE SEQUENCE</scope>
</reference>
<feature type="non-terminal residue" evidence="2">
    <location>
        <position position="1"/>
    </location>
</feature>
<evidence type="ECO:0000313" key="2">
    <source>
        <dbReference type="EMBL" id="KKK87622.1"/>
    </source>
</evidence>
<feature type="non-terminal residue" evidence="2">
    <location>
        <position position="422"/>
    </location>
</feature>
<sequence length="422" mass="47812">IVATAVEGLRKIIRDITGEQIESRAISIPDAYDKIRKLLREAEPAEWYWITDLYIDDKEMFAVVAREGELFKLPFKFANDEITIGELSRVVVEFKEIAERSIQIMRNKDGTVRWMLIAGTSVLNRQGEIDSTKLFDSMIEHAVSEDEYPYLDFFHLGEKFRMGVADYIVRDDVVLIATGLFDDNPIANAMIEAYEADPDYWGASNTFRATSPPEMLEVAKDISIPVYNEGVWESIAILPEENACSLFTALSQSVLKERFMDERIVSALTKLAGDDEEAAEEFIGMIDEVNRVVKDSDVIHRDEPSQEDGTEEKDDSSDGEEPSDEGSVEGELLETQFELDEEAIAQIATQVADSDVVTEFMQTTKKAVEQLSSSMLDLQTISAESTRSSKEVVQRLDDLEKSEDDKQREWENDIPRNQKVRL</sequence>
<evidence type="ECO:0000256" key="1">
    <source>
        <dbReference type="SAM" id="MobiDB-lite"/>
    </source>
</evidence>
<proteinExistence type="predicted"/>